<dbReference type="PANTHER" id="PTHR15184:SF9">
    <property type="entry name" value="SPI-1 TYPE 3 SECRETION SYSTEM ATPASE"/>
    <property type="match status" value="1"/>
</dbReference>
<dbReference type="PROSITE" id="PS00152">
    <property type="entry name" value="ATPASE_ALPHA_BETA"/>
    <property type="match status" value="1"/>
</dbReference>
<comment type="subcellular location">
    <subcellularLocation>
        <location evidence="1">Cytoplasm</location>
    </subcellularLocation>
</comment>
<dbReference type="NCBIfam" id="TIGR01026">
    <property type="entry name" value="fliI_yscN"/>
    <property type="match status" value="1"/>
</dbReference>
<evidence type="ECO:0000313" key="11">
    <source>
        <dbReference type="Proteomes" id="UP001628193"/>
    </source>
</evidence>
<dbReference type="InterPro" id="IPR004100">
    <property type="entry name" value="ATPase_F1/V1/A1_a/bsu_N"/>
</dbReference>
<dbReference type="PANTHER" id="PTHR15184">
    <property type="entry name" value="ATP SYNTHASE"/>
    <property type="match status" value="1"/>
</dbReference>
<sequence>MNFDLELPWGDYQESARRGLGMKRTGKVAQVLGLLIEGEGPSASIGDMCEVYPDDGSAPIRAEVVGFRSDALLLMPLGAIKGIHPGSLIVSRGRAEMVGVGEALLGRVLGPTGEPIDHGPPIHLSEFTPLNAEPINPLHRRRISESLDLGVRAINGLLTIGRGQRVGIFSGSGVGKSTLLGMMARYTEADVNVIAMVGERGREVVEFLEKDLGPEGMQRSVVVVATSDQPPLLRLRAAHLATAIAEYFRARQQHVLLLMDSLTRFAMAQREVGLARGEPPTSRGYPPSTFMLLPRLLERAGRDSGEGSITGLYTVLMEGDDIQDPIVDAVRGILDGHIVLSRDLASANHYPAIDVLGSLSRLMSDLASETQKGWAGQLRESLAAYTQAEDMINIGAYVSGSNPRIDLALKLIKPIRDYLRQPVSQGCSMEESIRQLGRVFATLQGGQQNARAA</sequence>
<comment type="catalytic activity">
    <reaction evidence="8">
        <text>ATP + H2O + cellular proteinSide 1 = ADP + phosphate + cellular proteinSide 2.</text>
        <dbReference type="EC" id="7.4.2.8"/>
    </reaction>
</comment>
<evidence type="ECO:0000256" key="1">
    <source>
        <dbReference type="ARBA" id="ARBA00004496"/>
    </source>
</evidence>
<protein>
    <submittedName>
        <fullName evidence="10">ATP synthase YscN</fullName>
    </submittedName>
</protein>
<dbReference type="EMBL" id="BAAFGK010000001">
    <property type="protein sequence ID" value="GAB0056025.1"/>
    <property type="molecule type" value="Genomic_DNA"/>
</dbReference>
<evidence type="ECO:0000256" key="3">
    <source>
        <dbReference type="ARBA" id="ARBA00022490"/>
    </source>
</evidence>
<dbReference type="Proteomes" id="UP001628193">
    <property type="component" value="Unassembled WGS sequence"/>
</dbReference>
<dbReference type="InterPro" id="IPR000194">
    <property type="entry name" value="ATPase_F1/V1/A1_a/bsu_nucl-bd"/>
</dbReference>
<dbReference type="Gene3D" id="3.40.50.12240">
    <property type="match status" value="1"/>
</dbReference>
<reference evidence="10 11" key="1">
    <citation type="submission" date="2024-05" db="EMBL/GenBank/DDBJ databases">
        <authorList>
            <consortium name="Candidatus Magnetaquicoccaceae bacterium FCR-1 genome sequencing consortium"/>
            <person name="Shimoshige H."/>
            <person name="Shimamura S."/>
            <person name="Taoka A."/>
            <person name="Kobayashi H."/>
            <person name="Maekawa T."/>
        </authorList>
    </citation>
    <scope>NUCLEOTIDE SEQUENCE [LARGE SCALE GENOMIC DNA]</scope>
    <source>
        <strain evidence="10 11">FCR-1</strain>
    </source>
</reference>
<evidence type="ECO:0000259" key="9">
    <source>
        <dbReference type="SMART" id="SM00382"/>
    </source>
</evidence>
<proteinExistence type="predicted"/>
<comment type="caution">
    <text evidence="10">The sequence shown here is derived from an EMBL/GenBank/DDBJ whole genome shotgun (WGS) entry which is preliminary data.</text>
</comment>
<keyword evidence="6" id="KW-0653">Protein transport</keyword>
<keyword evidence="2" id="KW-0813">Transport</keyword>
<keyword evidence="7" id="KW-1278">Translocase</keyword>
<gene>
    <name evidence="10" type="primary">yscN</name>
    <name evidence="10" type="ORF">SIID45300_00324</name>
</gene>
<evidence type="ECO:0000256" key="4">
    <source>
        <dbReference type="ARBA" id="ARBA00022741"/>
    </source>
</evidence>
<dbReference type="InterPro" id="IPR050053">
    <property type="entry name" value="ATPase_alpha/beta_chains"/>
</dbReference>
<dbReference type="InterPro" id="IPR040627">
    <property type="entry name" value="T3SS_ATPase_C"/>
</dbReference>
<accession>A0ABQ0C561</accession>
<evidence type="ECO:0000256" key="8">
    <source>
        <dbReference type="ARBA" id="ARBA00034006"/>
    </source>
</evidence>
<name>A0ABQ0C561_9PROT</name>
<keyword evidence="3" id="KW-0963">Cytoplasm</keyword>
<evidence type="ECO:0000256" key="6">
    <source>
        <dbReference type="ARBA" id="ARBA00022927"/>
    </source>
</evidence>
<dbReference type="RefSeq" id="WP_420903736.1">
    <property type="nucleotide sequence ID" value="NZ_BAAFGK010000001.1"/>
</dbReference>
<reference evidence="10 11" key="2">
    <citation type="submission" date="2024-09" db="EMBL/GenBank/DDBJ databases">
        <title>Draft genome sequence of Candidatus Magnetaquicoccaceae bacterium FCR-1.</title>
        <authorList>
            <person name="Shimoshige H."/>
            <person name="Shimamura S."/>
            <person name="Taoka A."/>
            <person name="Kobayashi H."/>
            <person name="Maekawa T."/>
        </authorList>
    </citation>
    <scope>NUCLEOTIDE SEQUENCE [LARGE SCALE GENOMIC DNA]</scope>
    <source>
        <strain evidence="10 11">FCR-1</strain>
    </source>
</reference>
<evidence type="ECO:0000256" key="7">
    <source>
        <dbReference type="ARBA" id="ARBA00022967"/>
    </source>
</evidence>
<keyword evidence="11" id="KW-1185">Reference proteome</keyword>
<dbReference type="InterPro" id="IPR005714">
    <property type="entry name" value="ATPase_T3SS_FliI/YscN"/>
</dbReference>
<dbReference type="CDD" id="cd18117">
    <property type="entry name" value="ATP-synt_flagellum-secretory_path_III_N"/>
    <property type="match status" value="1"/>
</dbReference>
<dbReference type="SUPFAM" id="SSF52540">
    <property type="entry name" value="P-loop containing nucleoside triphosphate hydrolases"/>
    <property type="match status" value="1"/>
</dbReference>
<dbReference type="CDD" id="cd01136">
    <property type="entry name" value="ATPase_flagellum-secretory_path_III"/>
    <property type="match status" value="1"/>
</dbReference>
<organism evidence="10 11">
    <name type="scientific">Candidatus Magnetaquiglobus chichijimensis</name>
    <dbReference type="NCBI Taxonomy" id="3141448"/>
    <lineage>
        <taxon>Bacteria</taxon>
        <taxon>Pseudomonadati</taxon>
        <taxon>Pseudomonadota</taxon>
        <taxon>Magnetococcia</taxon>
        <taxon>Magnetococcales</taxon>
        <taxon>Candidatus Magnetaquicoccaceae</taxon>
        <taxon>Candidatus Magnetaquiglobus</taxon>
    </lineage>
</organism>
<feature type="domain" description="AAA+ ATPase" evidence="9">
    <location>
        <begin position="162"/>
        <end position="344"/>
    </location>
</feature>
<evidence type="ECO:0000256" key="5">
    <source>
        <dbReference type="ARBA" id="ARBA00022840"/>
    </source>
</evidence>
<dbReference type="Pfam" id="PF18269">
    <property type="entry name" value="T3SS_ATPase_C"/>
    <property type="match status" value="1"/>
</dbReference>
<evidence type="ECO:0000313" key="10">
    <source>
        <dbReference type="EMBL" id="GAB0056025.1"/>
    </source>
</evidence>
<dbReference type="Pfam" id="PF00006">
    <property type="entry name" value="ATP-synt_ab"/>
    <property type="match status" value="1"/>
</dbReference>
<keyword evidence="5" id="KW-0067">ATP-binding</keyword>
<dbReference type="InterPro" id="IPR020003">
    <property type="entry name" value="ATPase_a/bsu_AS"/>
</dbReference>
<keyword evidence="4" id="KW-0547">Nucleotide-binding</keyword>
<dbReference type="Pfam" id="PF02874">
    <property type="entry name" value="ATP-synt_ab_N"/>
    <property type="match status" value="1"/>
</dbReference>
<dbReference type="InterPro" id="IPR027417">
    <property type="entry name" value="P-loop_NTPase"/>
</dbReference>
<evidence type="ECO:0000256" key="2">
    <source>
        <dbReference type="ARBA" id="ARBA00022448"/>
    </source>
</evidence>
<dbReference type="InterPro" id="IPR003593">
    <property type="entry name" value="AAA+_ATPase"/>
</dbReference>
<dbReference type="SMART" id="SM00382">
    <property type="entry name" value="AAA"/>
    <property type="match status" value="1"/>
</dbReference>